<evidence type="ECO:0000313" key="3">
    <source>
        <dbReference type="Proteomes" id="UP000580839"/>
    </source>
</evidence>
<evidence type="ECO:0000313" key="2">
    <source>
        <dbReference type="EMBL" id="NOT33539.1"/>
    </source>
</evidence>
<gene>
    <name evidence="2" type="ORF">HOP12_05130</name>
</gene>
<sequence>MRPTRDSRLTASNATALAAAALALVILSSCAYYNTFFLARRNYNNATNGLPYAVDKGGSSALTQSGTTANVVPQYNKAIDYSKKVMGVYAKSKWVDDAYLMWAKSLIGKDDPGQAIELLEEFPLRYPESSLRREAAFYRALALRHSRKYATSLGAFDDFLASAPKHDLTPYAHLERSRVLLSLDRPLDAAEAASRVVEGWPKHLLRERALQARAEGLLTGRQTDKARADFAELGRRADNDDDRFTFLLREVDCYEAARDWNGALGLLRGAIGYEREPALVDTAAATAGFGGTSNRQAERWGRLKLRIGTVLAQSGNRDGALESFNDVIARYWRQPLAAEAQFRVGYVFETVADDFERAREEYGKVRLQSPSSSFVGQASQRDAQLARLAQYRNSTGSDSSVRIAEAALMRAELYLFQLDKPDRALEEYSKLASDLKGTPWEAKAMTAEAWVLRNKLDQPKRADSLWWEVVRHHPETEAQLAARDYLEESGIQVPDSLIKLPPVPSHADTVKDLLPPPAPTPTAMDRRQMMADSLLRSGYGRSLYGSPDTPAARFDSLGRLVPPGMLMLDPSRGLPARFRPDSLDRSSRDSLAVSSPPVPVAPSAPDSSLTGPPAPANKP</sequence>
<dbReference type="PROSITE" id="PS51257">
    <property type="entry name" value="PROKAR_LIPOPROTEIN"/>
    <property type="match status" value="1"/>
</dbReference>
<accession>A0A849SWL7</accession>
<dbReference type="AlphaFoldDB" id="A0A849SWL7"/>
<dbReference type="InterPro" id="IPR011990">
    <property type="entry name" value="TPR-like_helical_dom_sf"/>
</dbReference>
<dbReference type="Pfam" id="PF13432">
    <property type="entry name" value="TPR_16"/>
    <property type="match status" value="2"/>
</dbReference>
<name>A0A849SWL7_UNCEI</name>
<dbReference type="SUPFAM" id="SSF48452">
    <property type="entry name" value="TPR-like"/>
    <property type="match status" value="2"/>
</dbReference>
<dbReference type="Gene3D" id="1.25.40.10">
    <property type="entry name" value="Tetratricopeptide repeat domain"/>
    <property type="match status" value="3"/>
</dbReference>
<dbReference type="EMBL" id="JABFRW010000055">
    <property type="protein sequence ID" value="NOT33539.1"/>
    <property type="molecule type" value="Genomic_DNA"/>
</dbReference>
<comment type="caution">
    <text evidence="2">The sequence shown here is derived from an EMBL/GenBank/DDBJ whole genome shotgun (WGS) entry which is preliminary data.</text>
</comment>
<reference evidence="2 3" key="1">
    <citation type="submission" date="2020-04" db="EMBL/GenBank/DDBJ databases">
        <title>Metagenomic profiling of ammonia- and methane-oxidizing microorganisms in a Dutch drinking water treatment plant.</title>
        <authorList>
            <person name="Poghosyan L."/>
            <person name="Leucker S."/>
        </authorList>
    </citation>
    <scope>NUCLEOTIDE SEQUENCE [LARGE SCALE GENOMIC DNA]</scope>
    <source>
        <strain evidence="2">S-RSF-IL-03</strain>
    </source>
</reference>
<evidence type="ECO:0000256" key="1">
    <source>
        <dbReference type="SAM" id="MobiDB-lite"/>
    </source>
</evidence>
<feature type="compositionally biased region" description="Basic and acidic residues" evidence="1">
    <location>
        <begin position="578"/>
        <end position="588"/>
    </location>
</feature>
<proteinExistence type="predicted"/>
<dbReference type="Proteomes" id="UP000580839">
    <property type="component" value="Unassembled WGS sequence"/>
</dbReference>
<feature type="region of interest" description="Disordered" evidence="1">
    <location>
        <begin position="566"/>
        <end position="619"/>
    </location>
</feature>
<organism evidence="2 3">
    <name type="scientific">Eiseniibacteriota bacterium</name>
    <dbReference type="NCBI Taxonomy" id="2212470"/>
    <lineage>
        <taxon>Bacteria</taxon>
        <taxon>Candidatus Eiseniibacteriota</taxon>
    </lineage>
</organism>
<protein>
    <submittedName>
        <fullName evidence="2">Tetratricopeptide repeat protein</fullName>
    </submittedName>
</protein>